<dbReference type="OrthoDB" id="5793798at2759"/>
<organism evidence="1 2">
    <name type="scientific">Caenorhabditis angaria</name>
    <dbReference type="NCBI Taxonomy" id="860376"/>
    <lineage>
        <taxon>Eukaryota</taxon>
        <taxon>Metazoa</taxon>
        <taxon>Ecdysozoa</taxon>
        <taxon>Nematoda</taxon>
        <taxon>Chromadorea</taxon>
        <taxon>Rhabditida</taxon>
        <taxon>Rhabditina</taxon>
        <taxon>Rhabditomorpha</taxon>
        <taxon>Rhabditoidea</taxon>
        <taxon>Rhabditidae</taxon>
        <taxon>Peloderinae</taxon>
        <taxon>Caenorhabditis</taxon>
    </lineage>
</organism>
<dbReference type="EMBL" id="CANHGI010000005">
    <property type="protein sequence ID" value="CAI5450369.1"/>
    <property type="molecule type" value="Genomic_DNA"/>
</dbReference>
<sequence length="214" mass="24400">MIGLEGWFANFTQISRRWNSPESLADIPRPHLEYAIFATLKGAELMSVLGGLIAHPIYRWYLSRKLTPETTTPNSDKVIRNACRKLQGRMLIFGLCAAPLISRVETHFSGRSEMELKNKCYAIRCNKETLSLDRAVLVCGFIGWYWKRFQGAVDGINCGIAYAMINSQFIAPRTSPMLKDSVPEEARFENVEMAEENRTKLTKFLAEQDRKSEN</sequence>
<comment type="caution">
    <text evidence="1">The sequence shown here is derived from an EMBL/GenBank/DDBJ whole genome shotgun (WGS) entry which is preliminary data.</text>
</comment>
<gene>
    <name evidence="1" type="ORF">CAMP_LOCUS13006</name>
</gene>
<dbReference type="Pfam" id="PF08560">
    <property type="entry name" value="DUF1757"/>
    <property type="match status" value="1"/>
</dbReference>
<evidence type="ECO:0000313" key="1">
    <source>
        <dbReference type="EMBL" id="CAI5450369.1"/>
    </source>
</evidence>
<dbReference type="Proteomes" id="UP001152747">
    <property type="component" value="Unassembled WGS sequence"/>
</dbReference>
<dbReference type="PANTHER" id="PTHR38636:SF2">
    <property type="entry name" value="TRANSCELLULAR CHAPERONE SIGNALING (X)CROSS TISSUE"/>
    <property type="match status" value="1"/>
</dbReference>
<dbReference type="AlphaFoldDB" id="A0A9P1N598"/>
<dbReference type="InterPro" id="IPR013869">
    <property type="entry name" value="DUF1757"/>
</dbReference>
<protein>
    <submittedName>
        <fullName evidence="1">Uncharacterized protein</fullName>
    </submittedName>
</protein>
<name>A0A9P1N598_9PELO</name>
<accession>A0A9P1N598</accession>
<reference evidence="1" key="1">
    <citation type="submission" date="2022-11" db="EMBL/GenBank/DDBJ databases">
        <authorList>
            <person name="Kikuchi T."/>
        </authorList>
    </citation>
    <scope>NUCLEOTIDE SEQUENCE</scope>
    <source>
        <strain evidence="1">PS1010</strain>
    </source>
</reference>
<keyword evidence="2" id="KW-1185">Reference proteome</keyword>
<evidence type="ECO:0000313" key="2">
    <source>
        <dbReference type="Proteomes" id="UP001152747"/>
    </source>
</evidence>
<proteinExistence type="predicted"/>
<dbReference type="PANTHER" id="PTHR38636">
    <property type="entry name" value="PROTEIN CBG20488"/>
    <property type="match status" value="1"/>
</dbReference>